<feature type="chain" id="PRO_5040405259" evidence="1">
    <location>
        <begin position="18"/>
        <end position="143"/>
    </location>
</feature>
<dbReference type="Proteomes" id="UP001154114">
    <property type="component" value="Chromosome 11"/>
</dbReference>
<proteinExistence type="predicted"/>
<feature type="signal peptide" evidence="1">
    <location>
        <begin position="1"/>
        <end position="17"/>
    </location>
</feature>
<dbReference type="OrthoDB" id="7347330at2759"/>
<gene>
    <name evidence="2" type="ORF">CINC_LOCUS1733</name>
</gene>
<evidence type="ECO:0000313" key="3">
    <source>
        <dbReference type="Proteomes" id="UP001154114"/>
    </source>
</evidence>
<name>A0A9P0BME2_CHRIL</name>
<keyword evidence="3" id="KW-1185">Reference proteome</keyword>
<protein>
    <submittedName>
        <fullName evidence="2">Uncharacterized protein</fullName>
    </submittedName>
</protein>
<sequence length="143" mass="15442">MLTKVLCVLAIVGVCVCDYVTDEDYVDAVIDMLLNGVSREFEMSGEVDNGEEPVLAGGVWKCGQCDNLEESNLVYSEINDVDNEMMTDESVDIQIGLSLPNMKCVTVNSNVAGVVRRVAGACRGDTVTLSVAPAQHFTVQVYN</sequence>
<keyword evidence="1" id="KW-0732">Signal</keyword>
<dbReference type="EMBL" id="LR824014">
    <property type="protein sequence ID" value="CAH0581591.1"/>
    <property type="molecule type" value="Genomic_DNA"/>
</dbReference>
<dbReference type="AlphaFoldDB" id="A0A9P0BME2"/>
<organism evidence="2 3">
    <name type="scientific">Chrysodeixis includens</name>
    <name type="common">Soybean looper</name>
    <name type="synonym">Pseudoplusia includens</name>
    <dbReference type="NCBI Taxonomy" id="689277"/>
    <lineage>
        <taxon>Eukaryota</taxon>
        <taxon>Metazoa</taxon>
        <taxon>Ecdysozoa</taxon>
        <taxon>Arthropoda</taxon>
        <taxon>Hexapoda</taxon>
        <taxon>Insecta</taxon>
        <taxon>Pterygota</taxon>
        <taxon>Neoptera</taxon>
        <taxon>Endopterygota</taxon>
        <taxon>Lepidoptera</taxon>
        <taxon>Glossata</taxon>
        <taxon>Ditrysia</taxon>
        <taxon>Noctuoidea</taxon>
        <taxon>Noctuidae</taxon>
        <taxon>Plusiinae</taxon>
        <taxon>Chrysodeixis</taxon>
    </lineage>
</organism>
<reference evidence="2" key="1">
    <citation type="submission" date="2021-12" db="EMBL/GenBank/DDBJ databases">
        <authorList>
            <person name="King R."/>
        </authorList>
    </citation>
    <scope>NUCLEOTIDE SEQUENCE</scope>
</reference>
<evidence type="ECO:0000256" key="1">
    <source>
        <dbReference type="SAM" id="SignalP"/>
    </source>
</evidence>
<accession>A0A9P0BME2</accession>
<evidence type="ECO:0000313" key="2">
    <source>
        <dbReference type="EMBL" id="CAH0581591.1"/>
    </source>
</evidence>